<keyword evidence="9" id="KW-1185">Reference proteome</keyword>
<dbReference type="PANTHER" id="PTHR33405:SF7">
    <property type="entry name" value="PROTEIN FLX-LIKE 1"/>
    <property type="match status" value="1"/>
</dbReference>
<evidence type="ECO:0008006" key="10">
    <source>
        <dbReference type="Google" id="ProtNLM"/>
    </source>
</evidence>
<evidence type="ECO:0000256" key="2">
    <source>
        <dbReference type="ARBA" id="ARBA00022473"/>
    </source>
</evidence>
<evidence type="ECO:0000256" key="6">
    <source>
        <dbReference type="SAM" id="Coils"/>
    </source>
</evidence>
<gene>
    <name evidence="8" type="ORF">BUALT_Bualt18G0039300</name>
</gene>
<proteinExistence type="inferred from homology"/>
<evidence type="ECO:0000256" key="4">
    <source>
        <dbReference type="ARBA" id="ARBA00023054"/>
    </source>
</evidence>
<dbReference type="AlphaFoldDB" id="A0AAV6W3D2"/>
<dbReference type="EMBL" id="WHWC01000018">
    <property type="protein sequence ID" value="KAG8364829.1"/>
    <property type="molecule type" value="Genomic_DNA"/>
</dbReference>
<comment type="caution">
    <text evidence="8">The sequence shown here is derived from an EMBL/GenBank/DDBJ whole genome shotgun (WGS) entry which is preliminary data.</text>
</comment>
<protein>
    <recommendedName>
        <fullName evidence="10">Protein FLX-like 1</fullName>
    </recommendedName>
</protein>
<organism evidence="8 9">
    <name type="scientific">Buddleja alternifolia</name>
    <dbReference type="NCBI Taxonomy" id="168488"/>
    <lineage>
        <taxon>Eukaryota</taxon>
        <taxon>Viridiplantae</taxon>
        <taxon>Streptophyta</taxon>
        <taxon>Embryophyta</taxon>
        <taxon>Tracheophyta</taxon>
        <taxon>Spermatophyta</taxon>
        <taxon>Magnoliopsida</taxon>
        <taxon>eudicotyledons</taxon>
        <taxon>Gunneridae</taxon>
        <taxon>Pentapetalae</taxon>
        <taxon>asterids</taxon>
        <taxon>lamiids</taxon>
        <taxon>Lamiales</taxon>
        <taxon>Scrophulariaceae</taxon>
        <taxon>Buddlejeae</taxon>
        <taxon>Buddleja</taxon>
    </lineage>
</organism>
<keyword evidence="3" id="KW-0221">Differentiation</keyword>
<evidence type="ECO:0000313" key="8">
    <source>
        <dbReference type="EMBL" id="KAG8364829.1"/>
    </source>
</evidence>
<dbReference type="GO" id="GO:0009908">
    <property type="term" value="P:flower development"/>
    <property type="evidence" value="ECO:0007669"/>
    <property type="project" value="UniProtKB-KW"/>
</dbReference>
<sequence>MSARDRGPPFPTIGGPPHGGPPQPTAHEPPFARGLVGMRHPAFLEGMREAHYSLSGPGPGPSPRQLPPHPVIIDERLAAQHDDIQLLLVDNQGLAATHVALRQELEVAQYEFQRADKYAHTLHAEKDLQMRELYEKSIKIENELHAVNATRSELMQVHMDIKELTAARQDLTAQVQMMTQDLGRVTSDLQQVPAIKAEIEGLRHELERARAAIEHEKKGFAESFDHGKIMESKLISMAREMEKLRAELANAEKRAHPTTAVGNQGSNYNAYYGNPESGYPYPVRYGMTPTNATHQAPPGAESYPQYGPGPGAQGYPPQYGHGPGAWGSYDTQQAQGPR</sequence>
<keyword evidence="4 6" id="KW-0175">Coiled coil</keyword>
<evidence type="ECO:0000256" key="3">
    <source>
        <dbReference type="ARBA" id="ARBA00022782"/>
    </source>
</evidence>
<dbReference type="Proteomes" id="UP000826271">
    <property type="component" value="Unassembled WGS sequence"/>
</dbReference>
<evidence type="ECO:0000256" key="7">
    <source>
        <dbReference type="SAM" id="MobiDB-lite"/>
    </source>
</evidence>
<feature type="region of interest" description="Disordered" evidence="7">
    <location>
        <begin position="1"/>
        <end position="33"/>
    </location>
</feature>
<dbReference type="GO" id="GO:0030154">
    <property type="term" value="P:cell differentiation"/>
    <property type="evidence" value="ECO:0007669"/>
    <property type="project" value="UniProtKB-KW"/>
</dbReference>
<feature type="coiled-coil region" evidence="6">
    <location>
        <begin position="161"/>
        <end position="254"/>
    </location>
</feature>
<evidence type="ECO:0000313" key="9">
    <source>
        <dbReference type="Proteomes" id="UP000826271"/>
    </source>
</evidence>
<accession>A0AAV6W3D2</accession>
<feature type="compositionally biased region" description="Polar residues" evidence="7">
    <location>
        <begin position="329"/>
        <end position="338"/>
    </location>
</feature>
<keyword evidence="5" id="KW-0287">Flowering</keyword>
<dbReference type="PANTHER" id="PTHR33405">
    <property type="entry name" value="PROTEIN FLX-LIKE 2"/>
    <property type="match status" value="1"/>
</dbReference>
<evidence type="ECO:0000256" key="5">
    <source>
        <dbReference type="ARBA" id="ARBA00023089"/>
    </source>
</evidence>
<keyword evidence="2" id="KW-0217">Developmental protein</keyword>
<feature type="region of interest" description="Disordered" evidence="7">
    <location>
        <begin position="289"/>
        <end position="338"/>
    </location>
</feature>
<evidence type="ECO:0000256" key="1">
    <source>
        <dbReference type="ARBA" id="ARBA00005405"/>
    </source>
</evidence>
<comment type="similarity">
    <text evidence="1">Belongs to the FLX family.</text>
</comment>
<reference evidence="8" key="1">
    <citation type="submission" date="2019-10" db="EMBL/GenBank/DDBJ databases">
        <authorList>
            <person name="Zhang R."/>
            <person name="Pan Y."/>
            <person name="Wang J."/>
            <person name="Ma R."/>
            <person name="Yu S."/>
        </authorList>
    </citation>
    <scope>NUCLEOTIDE SEQUENCE</scope>
    <source>
        <strain evidence="8">LA-IB0</strain>
        <tissue evidence="8">Leaf</tissue>
    </source>
</reference>
<name>A0AAV6W3D2_9LAMI</name>
<dbReference type="InterPro" id="IPR040353">
    <property type="entry name" value="FLX/FLX-like"/>
</dbReference>